<proteinExistence type="predicted"/>
<gene>
    <name evidence="2" type="ORF">S01H1_58954</name>
</gene>
<dbReference type="EMBL" id="BARS01038532">
    <property type="protein sequence ID" value="GAG23692.1"/>
    <property type="molecule type" value="Genomic_DNA"/>
</dbReference>
<evidence type="ECO:0000259" key="1">
    <source>
        <dbReference type="Pfam" id="PF12804"/>
    </source>
</evidence>
<dbReference type="InterPro" id="IPR025877">
    <property type="entry name" value="MobA-like_NTP_Trfase"/>
</dbReference>
<accession>X0WKC9</accession>
<name>X0WKC9_9ZZZZ</name>
<sequence length="98" mass="10646">MRIPALIMAGGKGTRIGKAIEKPLLLFLGKPLIDWVVGAVKSAEKVSEFYVVTSGNAVETERKCLKNGLKVIRTNGKSYHDDLKQAILETQLPGPILT</sequence>
<dbReference type="Gene3D" id="3.90.550.10">
    <property type="entry name" value="Spore Coat Polysaccharide Biosynthesis Protein SpsA, Chain A"/>
    <property type="match status" value="1"/>
</dbReference>
<feature type="non-terminal residue" evidence="2">
    <location>
        <position position="98"/>
    </location>
</feature>
<dbReference type="InterPro" id="IPR029044">
    <property type="entry name" value="Nucleotide-diphossugar_trans"/>
</dbReference>
<evidence type="ECO:0000313" key="2">
    <source>
        <dbReference type="EMBL" id="GAG23692.1"/>
    </source>
</evidence>
<reference evidence="2" key="1">
    <citation type="journal article" date="2014" name="Front. Microbiol.">
        <title>High frequency of phylogenetically diverse reductive dehalogenase-homologous genes in deep subseafloor sedimentary metagenomes.</title>
        <authorList>
            <person name="Kawai M."/>
            <person name="Futagami T."/>
            <person name="Toyoda A."/>
            <person name="Takaki Y."/>
            <person name="Nishi S."/>
            <person name="Hori S."/>
            <person name="Arai W."/>
            <person name="Tsubouchi T."/>
            <person name="Morono Y."/>
            <person name="Uchiyama I."/>
            <person name="Ito T."/>
            <person name="Fujiyama A."/>
            <person name="Inagaki F."/>
            <person name="Takami H."/>
        </authorList>
    </citation>
    <scope>NUCLEOTIDE SEQUENCE</scope>
    <source>
        <strain evidence="2">Expedition CK06-06</strain>
    </source>
</reference>
<dbReference type="SUPFAM" id="SSF53448">
    <property type="entry name" value="Nucleotide-diphospho-sugar transferases"/>
    <property type="match status" value="1"/>
</dbReference>
<protein>
    <recommendedName>
        <fullName evidence="1">MobA-like NTP transferase domain-containing protein</fullName>
    </recommendedName>
</protein>
<organism evidence="2">
    <name type="scientific">marine sediment metagenome</name>
    <dbReference type="NCBI Taxonomy" id="412755"/>
    <lineage>
        <taxon>unclassified sequences</taxon>
        <taxon>metagenomes</taxon>
        <taxon>ecological metagenomes</taxon>
    </lineage>
</organism>
<dbReference type="GO" id="GO:0016779">
    <property type="term" value="F:nucleotidyltransferase activity"/>
    <property type="evidence" value="ECO:0007669"/>
    <property type="project" value="UniProtKB-ARBA"/>
</dbReference>
<dbReference type="AlphaFoldDB" id="X0WKC9"/>
<comment type="caution">
    <text evidence="2">The sequence shown here is derived from an EMBL/GenBank/DDBJ whole genome shotgun (WGS) entry which is preliminary data.</text>
</comment>
<dbReference type="Pfam" id="PF12804">
    <property type="entry name" value="NTP_transf_3"/>
    <property type="match status" value="1"/>
</dbReference>
<feature type="domain" description="MobA-like NTP transferase" evidence="1">
    <location>
        <begin position="5"/>
        <end position="74"/>
    </location>
</feature>